<protein>
    <submittedName>
        <fullName evidence="1">Uncharacterized protein</fullName>
    </submittedName>
</protein>
<dbReference type="EMBL" id="JANAKD010001375">
    <property type="protein sequence ID" value="KAJ3480116.1"/>
    <property type="molecule type" value="Genomic_DNA"/>
</dbReference>
<dbReference type="Proteomes" id="UP001148737">
    <property type="component" value="Unassembled WGS sequence"/>
</dbReference>
<keyword evidence="2" id="KW-1185">Reference proteome</keyword>
<sequence>MQKLQRPSSADTPAACLRRSVLRRPAPSCASTPFITPRQLGLVPLPTIIADFRRARHASPRFKSLFLSRDIPFYLNSGQAWRQVHARPRIQHPPALCSADSQPLPAIAVHARINHTTLRSRASLINPSLLSKRRTHEQRLDLPTPWSVAHSAARALLAVPRLVQRLDQDPLPLLLRTETHTSHYFSFSQHHPRRRLPCIAAS</sequence>
<evidence type="ECO:0000313" key="2">
    <source>
        <dbReference type="Proteomes" id="UP001148737"/>
    </source>
</evidence>
<organism evidence="1 2">
    <name type="scientific">Lecanicillium saksenae</name>
    <dbReference type="NCBI Taxonomy" id="468837"/>
    <lineage>
        <taxon>Eukaryota</taxon>
        <taxon>Fungi</taxon>
        <taxon>Dikarya</taxon>
        <taxon>Ascomycota</taxon>
        <taxon>Pezizomycotina</taxon>
        <taxon>Sordariomycetes</taxon>
        <taxon>Hypocreomycetidae</taxon>
        <taxon>Hypocreales</taxon>
        <taxon>Cordycipitaceae</taxon>
        <taxon>Lecanicillium</taxon>
    </lineage>
</organism>
<evidence type="ECO:0000313" key="1">
    <source>
        <dbReference type="EMBL" id="KAJ3480116.1"/>
    </source>
</evidence>
<name>A0ACC1QM49_9HYPO</name>
<accession>A0ACC1QM49</accession>
<comment type="caution">
    <text evidence="1">The sequence shown here is derived from an EMBL/GenBank/DDBJ whole genome shotgun (WGS) entry which is preliminary data.</text>
</comment>
<reference evidence="1" key="1">
    <citation type="submission" date="2022-07" db="EMBL/GenBank/DDBJ databases">
        <title>Genome Sequence of Lecanicillium saksenae.</title>
        <authorList>
            <person name="Buettner E."/>
        </authorList>
    </citation>
    <scope>NUCLEOTIDE SEQUENCE</scope>
    <source>
        <strain evidence="1">VT-O1</strain>
    </source>
</reference>
<proteinExistence type="predicted"/>
<gene>
    <name evidence="1" type="ORF">NLG97_g8150</name>
</gene>